<dbReference type="Proteomes" id="UP000768646">
    <property type="component" value="Unassembled WGS sequence"/>
</dbReference>
<proteinExistence type="predicted"/>
<dbReference type="EMBL" id="JABTEG010000001">
    <property type="protein sequence ID" value="KAG4306125.1"/>
    <property type="molecule type" value="Genomic_DNA"/>
</dbReference>
<gene>
    <name evidence="1" type="ORF">PORY_000113</name>
</gene>
<evidence type="ECO:0000313" key="2">
    <source>
        <dbReference type="Proteomes" id="UP000768646"/>
    </source>
</evidence>
<organism evidence="1 2">
    <name type="scientific">Pneumocystis oryctolagi</name>
    <dbReference type="NCBI Taxonomy" id="42067"/>
    <lineage>
        <taxon>Eukaryota</taxon>
        <taxon>Fungi</taxon>
        <taxon>Dikarya</taxon>
        <taxon>Ascomycota</taxon>
        <taxon>Taphrinomycotina</taxon>
        <taxon>Pneumocystomycetes</taxon>
        <taxon>Pneumocystaceae</taxon>
        <taxon>Pneumocystis</taxon>
    </lineage>
</organism>
<sequence>MNSKKKQTSQYNFLKKNEFLMLAFQINYLIDGFQERMNVEREYVRQLKKLCKKLKQEKETKQRAFKNADLLINSSLETASAHEIFIKKTNHAINRFSRKQHKIGLYISKSRKKKLYFFKQKVYLISKKKVKRSKNRLYASKKTRYMNRREVNYLRNYVENIETLPEKLQFIEKSLLKRFLIEFEMYNLECAQKIIENTKKELKILEKPVKEINAYSIFNTKLKKKSKNKPKITKYKNDDLKVLYSKLKFKISILKKKISQINIFSKQNSSEKTSKIFENNLNITNLITKDNAISEKENSIDYEKKNPFIIKNNTIERGMLKTIKINNNDIPYFENKFDNIGFKKYGYQSPEKENLMVEIFRKENKENIIRPIPKTNFTEKEENIIKTQNEDVIGIQNINISKLNIETKEPAILKDYNYLNTHSMYNVSNDSQVQLRNSISGSSQTSLESNNNNYQQNSLDFFIENKPNYIVLSQSNTLFLNHTHTESTKQGLNCSIMEVVNASIKNNEPLELTIQGEVAFSYLQETVLNNPFPKLVIQINDFENFSKIMFNKSILENISNNPLRYLLNLQYLSQMIPALRYQIEIKTNKDKFLPILITSQWKHVHGESTIIITYKKNPFFHIESTLVLQDLNFIIGPENVLIKACQSKPEGTFYKKQNKLVLSLGNKTLHDDQEEKLFAKFETNGLASLNCSINVIWKISYKNTNTINNKSSITALNSFLSFDSSLNSSKDTSLNSTSYPIFVSQIIQSGVYIIF</sequence>
<protein>
    <submittedName>
        <fullName evidence="1">Uncharacterized protein</fullName>
    </submittedName>
</protein>
<reference evidence="1 2" key="1">
    <citation type="journal article" date="2021" name="Commun. Biol.">
        <title>Genomic insights into the host specific adaptation of the Pneumocystis genus.</title>
        <authorList>
            <person name="Cisse O.H."/>
            <person name="Ma L."/>
            <person name="Dekker J.P."/>
            <person name="Khil P.P."/>
            <person name="Youn J.-H."/>
            <person name="Brenchley J.M."/>
            <person name="Blair R."/>
            <person name="Pahar B."/>
            <person name="Chabe M."/>
            <person name="Van Rompay K.K.A."/>
            <person name="Keesler R."/>
            <person name="Sukura A."/>
            <person name="Hirsch V."/>
            <person name="Kutty G."/>
            <person name="Liu Y."/>
            <person name="Peng L."/>
            <person name="Chen J."/>
            <person name="Song J."/>
            <person name="Weissenbacher-Lang C."/>
            <person name="Xu J."/>
            <person name="Upham N.S."/>
            <person name="Stajich J.E."/>
            <person name="Cuomo C.A."/>
            <person name="Cushion M.T."/>
            <person name="Kovacs J.A."/>
        </authorList>
    </citation>
    <scope>NUCLEOTIDE SEQUENCE [LARGE SCALE GENOMIC DNA]</scope>
    <source>
        <strain evidence="1 2">RABM</strain>
    </source>
</reference>
<comment type="caution">
    <text evidence="1">The sequence shown here is derived from an EMBL/GenBank/DDBJ whole genome shotgun (WGS) entry which is preliminary data.</text>
</comment>
<keyword evidence="2" id="KW-1185">Reference proteome</keyword>
<name>A0ACB7CF27_9ASCO</name>
<evidence type="ECO:0000313" key="1">
    <source>
        <dbReference type="EMBL" id="KAG4306125.1"/>
    </source>
</evidence>
<accession>A0ACB7CF27</accession>